<accession>A0A1L7CDN8</accession>
<feature type="transmembrane region" description="Helical" evidence="1">
    <location>
        <begin position="12"/>
        <end position="30"/>
    </location>
</feature>
<dbReference type="InterPro" id="IPR019662">
    <property type="entry name" value="DUF2516"/>
</dbReference>
<evidence type="ECO:0008006" key="4">
    <source>
        <dbReference type="Google" id="ProtNLM"/>
    </source>
</evidence>
<dbReference type="Proteomes" id="UP000185478">
    <property type="component" value="Chromosome"/>
</dbReference>
<proteinExistence type="predicted"/>
<evidence type="ECO:0000256" key="1">
    <source>
        <dbReference type="SAM" id="Phobius"/>
    </source>
</evidence>
<protein>
    <recommendedName>
        <fullName evidence="4">DUF2516 family protein</fullName>
    </recommendedName>
</protein>
<dbReference type="Pfam" id="PF10724">
    <property type="entry name" value="DUF2516"/>
    <property type="match status" value="1"/>
</dbReference>
<keyword evidence="1" id="KW-0472">Membrane</keyword>
<evidence type="ECO:0000313" key="2">
    <source>
        <dbReference type="EMBL" id="APT83903.1"/>
    </source>
</evidence>
<dbReference type="AlphaFoldDB" id="A0A1L7CDN8"/>
<keyword evidence="3" id="KW-1185">Reference proteome</keyword>
<evidence type="ECO:0000313" key="3">
    <source>
        <dbReference type="Proteomes" id="UP000185478"/>
    </source>
</evidence>
<dbReference type="KEGG" id="caqu:CAQU_01100"/>
<dbReference type="STRING" id="1431546.CAQU_01100"/>
<keyword evidence="1" id="KW-1133">Transmembrane helix</keyword>
<gene>
    <name evidence="2" type="ORF">CAQU_01100</name>
</gene>
<dbReference type="OrthoDB" id="4427346at2"/>
<dbReference type="EMBL" id="CP009245">
    <property type="protein sequence ID" value="APT83903.1"/>
    <property type="molecule type" value="Genomic_DNA"/>
</dbReference>
<organism evidence="2 3">
    <name type="scientific">Corynebacterium aquilae DSM 44791</name>
    <dbReference type="NCBI Taxonomy" id="1431546"/>
    <lineage>
        <taxon>Bacteria</taxon>
        <taxon>Bacillati</taxon>
        <taxon>Actinomycetota</taxon>
        <taxon>Actinomycetes</taxon>
        <taxon>Mycobacteriales</taxon>
        <taxon>Corynebacteriaceae</taxon>
        <taxon>Corynebacterium</taxon>
    </lineage>
</organism>
<feature type="transmembrane region" description="Helical" evidence="1">
    <location>
        <begin position="50"/>
        <end position="83"/>
    </location>
</feature>
<name>A0A1L7CDN8_9CORY</name>
<sequence>MLFMYFGQFTDVAFYILRIALALVAGWGAITAALTRADAFEVAGRQAKPIWVAILGICTVVMIVPFRMSILAIVACVFIGIYWFDVRPQLKEILNNSGGW</sequence>
<reference evidence="2 3" key="1">
    <citation type="submission" date="2014-08" db="EMBL/GenBank/DDBJ databases">
        <title>Complete genome sequence of Corynebacterium aquilae S-613T(T) (=DSM 44791(T)), isolated from the choana of a healthy golden eagle.</title>
        <authorList>
            <person name="Ruckert C."/>
            <person name="Albersmeier A."/>
            <person name="Winkler A."/>
            <person name="Kalinowski J."/>
        </authorList>
    </citation>
    <scope>NUCLEOTIDE SEQUENCE [LARGE SCALE GENOMIC DNA]</scope>
    <source>
        <strain evidence="2 3">S-613</strain>
    </source>
</reference>
<keyword evidence="1" id="KW-0812">Transmembrane</keyword>